<dbReference type="Pfam" id="PF01154">
    <property type="entry name" value="HMG_CoA_synt_N"/>
    <property type="match status" value="1"/>
</dbReference>
<dbReference type="AlphaFoldDB" id="A0A543ARV2"/>
<dbReference type="OrthoDB" id="9769523at2"/>
<evidence type="ECO:0000259" key="4">
    <source>
        <dbReference type="Pfam" id="PF08540"/>
    </source>
</evidence>
<evidence type="ECO:0000256" key="1">
    <source>
        <dbReference type="ARBA" id="ARBA00007061"/>
    </source>
</evidence>
<dbReference type="CDD" id="cd00827">
    <property type="entry name" value="init_cond_enzymes"/>
    <property type="match status" value="1"/>
</dbReference>
<dbReference type="InParanoid" id="A0A543ARV2"/>
<dbReference type="Proteomes" id="UP000317043">
    <property type="component" value="Unassembled WGS sequence"/>
</dbReference>
<keyword evidence="2" id="KW-0808">Transferase</keyword>
<dbReference type="RefSeq" id="WP_142035066.1">
    <property type="nucleotide sequence ID" value="NZ_JBHTGS010000001.1"/>
</dbReference>
<dbReference type="SUPFAM" id="SSF53901">
    <property type="entry name" value="Thiolase-like"/>
    <property type="match status" value="2"/>
</dbReference>
<dbReference type="GO" id="GO:0004421">
    <property type="term" value="F:hydroxymethylglutaryl-CoA synthase activity"/>
    <property type="evidence" value="ECO:0007669"/>
    <property type="project" value="InterPro"/>
</dbReference>
<name>A0A543ARV2_9ACTN</name>
<accession>A0A543ARV2</accession>
<evidence type="ECO:0000313" key="6">
    <source>
        <dbReference type="Proteomes" id="UP000317043"/>
    </source>
</evidence>
<reference evidence="5 6" key="1">
    <citation type="submission" date="2019-06" db="EMBL/GenBank/DDBJ databases">
        <title>Sequencing the genomes of 1000 actinobacteria strains.</title>
        <authorList>
            <person name="Klenk H.-P."/>
        </authorList>
    </citation>
    <scope>NUCLEOTIDE SEQUENCE [LARGE SCALE GENOMIC DNA]</scope>
    <source>
        <strain evidence="5 6">DSM 45928</strain>
    </source>
</reference>
<evidence type="ECO:0000313" key="5">
    <source>
        <dbReference type="EMBL" id="TQL75309.1"/>
    </source>
</evidence>
<dbReference type="GO" id="GO:0006084">
    <property type="term" value="P:acetyl-CoA metabolic process"/>
    <property type="evidence" value="ECO:0007669"/>
    <property type="project" value="InterPro"/>
</dbReference>
<evidence type="ECO:0000259" key="3">
    <source>
        <dbReference type="Pfam" id="PF01154"/>
    </source>
</evidence>
<feature type="domain" description="Hydroxymethylglutaryl-coenzyme A synthase N-terminal" evidence="3">
    <location>
        <begin position="70"/>
        <end position="169"/>
    </location>
</feature>
<dbReference type="EMBL" id="VFOW01000001">
    <property type="protein sequence ID" value="TQL75309.1"/>
    <property type="molecule type" value="Genomic_DNA"/>
</dbReference>
<proteinExistence type="inferred from homology"/>
<protein>
    <submittedName>
        <fullName evidence="5">Hydroxymethylglutaryl-CoA synthase</fullName>
    </submittedName>
</protein>
<organism evidence="5 6">
    <name type="scientific">Stackebrandtia endophytica</name>
    <dbReference type="NCBI Taxonomy" id="1496996"/>
    <lineage>
        <taxon>Bacteria</taxon>
        <taxon>Bacillati</taxon>
        <taxon>Actinomycetota</taxon>
        <taxon>Actinomycetes</taxon>
        <taxon>Glycomycetales</taxon>
        <taxon>Glycomycetaceae</taxon>
        <taxon>Stackebrandtia</taxon>
    </lineage>
</organism>
<dbReference type="InterPro" id="IPR013746">
    <property type="entry name" value="HMG_CoA_synt_C_dom"/>
</dbReference>
<feature type="domain" description="Hydroxymethylglutaryl-coenzyme A synthase C-terminal" evidence="4">
    <location>
        <begin position="269"/>
        <end position="362"/>
    </location>
</feature>
<dbReference type="Pfam" id="PF08540">
    <property type="entry name" value="HMG_CoA_synt_C"/>
    <property type="match status" value="1"/>
</dbReference>
<sequence>MAYGIDAMNVYAGVAHITVPDLFTGRGLDVSRLANLAMREKSVGLPVEDSVTNAVNAARPILDAMSPDERDSIELLVTATESGVDLSKTVASYVHRYLDLPRHCRVFETKQACYAATGAVQLATGYLASQASPGARALIIATDVALVDERAQYAEPATGHGAVAILLAEDPAVLAVDHGAFGCYSHEVLDSARPTPTFDIADVDKSLFTYLDGLAACYDDYCDRVAEVDFTTTFGHLAFHTPFAGLVRAAHRKLMRERTRTPADKIDADFDDRVAPSLLYPASTGNLCSGSVYLALASLLDHAEISAPTRVGLYSYGSGCSAEFFSGLVTARSVRRMAEFDIGGHLRERTRLDYHEYLAILRSSLTVLEPRADHDVDAEPYRHLFTHRRSPFLAYTGARHHHRRYRWY</sequence>
<evidence type="ECO:0000256" key="2">
    <source>
        <dbReference type="ARBA" id="ARBA00022679"/>
    </source>
</evidence>
<dbReference type="PANTHER" id="PTHR43323:SF2">
    <property type="entry name" value="HYDROXYMETHYLGLUTARYL-COA SYNTHASE"/>
    <property type="match status" value="1"/>
</dbReference>
<gene>
    <name evidence="5" type="ORF">FB566_0806</name>
</gene>
<dbReference type="PANTHER" id="PTHR43323">
    <property type="entry name" value="3-HYDROXY-3-METHYLGLUTARYL COENZYME A SYNTHASE"/>
    <property type="match status" value="1"/>
</dbReference>
<dbReference type="Gene3D" id="3.40.47.10">
    <property type="match status" value="2"/>
</dbReference>
<keyword evidence="6" id="KW-1185">Reference proteome</keyword>
<comment type="similarity">
    <text evidence="1">Belongs to the thiolase-like superfamily. HMG-CoA synthase family.</text>
</comment>
<dbReference type="InterPro" id="IPR013528">
    <property type="entry name" value="HMG_CoA_synth_N"/>
</dbReference>
<dbReference type="InterPro" id="IPR016039">
    <property type="entry name" value="Thiolase-like"/>
</dbReference>
<comment type="caution">
    <text evidence="5">The sequence shown here is derived from an EMBL/GenBank/DDBJ whole genome shotgun (WGS) entry which is preliminary data.</text>
</comment>